<dbReference type="Proteomes" id="UP000216533">
    <property type="component" value="Unassembled WGS sequence"/>
</dbReference>
<comment type="caution">
    <text evidence="1">The sequence shown here is derived from an EMBL/GenBank/DDBJ whole genome shotgun (WGS) entry which is preliminary data.</text>
</comment>
<evidence type="ECO:0000313" key="2">
    <source>
        <dbReference type="Proteomes" id="UP000216533"/>
    </source>
</evidence>
<name>A0A255EDD1_9ACTN</name>
<protein>
    <submittedName>
        <fullName evidence="1">Uncharacterized protein</fullName>
    </submittedName>
</protein>
<dbReference type="EMBL" id="NMVI01000009">
    <property type="protein sequence ID" value="OYN89280.1"/>
    <property type="molecule type" value="Genomic_DNA"/>
</dbReference>
<gene>
    <name evidence="1" type="ORF">CGZ92_02895</name>
</gene>
<reference evidence="1 2" key="1">
    <citation type="submission" date="2017-07" db="EMBL/GenBank/DDBJ databases">
        <title>Draft whole genome sequences of clinical Proprionibacteriaceae strains.</title>
        <authorList>
            <person name="Bernier A.-M."/>
            <person name="Bernard K."/>
            <person name="Domingo M.-C."/>
        </authorList>
    </citation>
    <scope>NUCLEOTIDE SEQUENCE [LARGE SCALE GENOMIC DNA]</scope>
    <source>
        <strain evidence="1 2">NML 160184</strain>
    </source>
</reference>
<evidence type="ECO:0000313" key="1">
    <source>
        <dbReference type="EMBL" id="OYN89280.1"/>
    </source>
</evidence>
<dbReference type="RefSeq" id="WP_094449897.1">
    <property type="nucleotide sequence ID" value="NZ_NMVI01000009.1"/>
</dbReference>
<sequence length="258" mass="28200">MYTLTSNEKLTYLRGRLQSAARRFNTELPKAMTDEIAKLESATLKMPAPKAEVLEAVANNALAGRDPFAGKDGELHKTTLLLHLSQSYLYDHLDKVKGERIRAVVFEHVPAILKAWAPKVAEAGQTLKRSAKALPGVDFNNRQTATIGMTPNKLIPWAEAVEAMDDLQEVVNAWQALGQVTGRPNPQVLALAPLTLEQRESLPRAPMPWRVALLEGVTLDLATSLDEYDRRAATIATAEAAARAEREKAEADAVGFGL</sequence>
<dbReference type="AlphaFoldDB" id="A0A255EDD1"/>
<proteinExistence type="predicted"/>
<accession>A0A255EDD1</accession>
<organism evidence="1 2">
    <name type="scientific">Parenemella sanctibonifatiensis</name>
    <dbReference type="NCBI Taxonomy" id="2016505"/>
    <lineage>
        <taxon>Bacteria</taxon>
        <taxon>Bacillati</taxon>
        <taxon>Actinomycetota</taxon>
        <taxon>Actinomycetes</taxon>
        <taxon>Propionibacteriales</taxon>
        <taxon>Propionibacteriaceae</taxon>
        <taxon>Parenemella</taxon>
    </lineage>
</organism>